<dbReference type="Proteomes" id="UP000327157">
    <property type="component" value="Chromosome 6"/>
</dbReference>
<comment type="caution">
    <text evidence="8">The sequence shown here is derived from an EMBL/GenBank/DDBJ whole genome shotgun (WGS) entry which is preliminary data.</text>
</comment>
<reference evidence="8 9" key="1">
    <citation type="submission" date="2019-09" db="EMBL/GenBank/DDBJ databases">
        <authorList>
            <person name="Ou C."/>
        </authorList>
    </citation>
    <scope>NUCLEOTIDE SEQUENCE [LARGE SCALE GENOMIC DNA]</scope>
    <source>
        <strain evidence="8">S2</strain>
        <tissue evidence="8">Leaf</tissue>
    </source>
</reference>
<dbReference type="OrthoDB" id="445712at2759"/>
<organism evidence="8 9">
    <name type="scientific">Pyrus ussuriensis x Pyrus communis</name>
    <dbReference type="NCBI Taxonomy" id="2448454"/>
    <lineage>
        <taxon>Eukaryota</taxon>
        <taxon>Viridiplantae</taxon>
        <taxon>Streptophyta</taxon>
        <taxon>Embryophyta</taxon>
        <taxon>Tracheophyta</taxon>
        <taxon>Spermatophyta</taxon>
        <taxon>Magnoliopsida</taxon>
        <taxon>eudicotyledons</taxon>
        <taxon>Gunneridae</taxon>
        <taxon>Pentapetalae</taxon>
        <taxon>rosids</taxon>
        <taxon>fabids</taxon>
        <taxon>Rosales</taxon>
        <taxon>Rosaceae</taxon>
        <taxon>Amygdaloideae</taxon>
        <taxon>Maleae</taxon>
        <taxon>Pyrus</taxon>
    </lineage>
</organism>
<dbReference type="GO" id="GO:0016779">
    <property type="term" value="F:nucleotidyltransferase activity"/>
    <property type="evidence" value="ECO:0007669"/>
    <property type="project" value="InterPro"/>
</dbReference>
<keyword evidence="3" id="KW-0547">Nucleotide-binding</keyword>
<dbReference type="GO" id="GO:0003723">
    <property type="term" value="F:RNA binding"/>
    <property type="evidence" value="ECO:0007669"/>
    <property type="project" value="UniProtKB-KW"/>
</dbReference>
<dbReference type="InterPro" id="IPR052191">
    <property type="entry name" value="tRNA_ntf/polyA_polymerase_I"/>
</dbReference>
<gene>
    <name evidence="8" type="ORF">D8674_029358</name>
</gene>
<evidence type="ECO:0000256" key="5">
    <source>
        <dbReference type="SAM" id="Coils"/>
    </source>
</evidence>
<keyword evidence="4" id="KW-0694">RNA-binding</keyword>
<dbReference type="Gene3D" id="3.30.460.10">
    <property type="entry name" value="Beta Polymerase, domain 2"/>
    <property type="match status" value="1"/>
</dbReference>
<evidence type="ECO:0000256" key="4">
    <source>
        <dbReference type="RuleBase" id="RU003953"/>
    </source>
</evidence>
<dbReference type="SUPFAM" id="SSF81301">
    <property type="entry name" value="Nucleotidyltransferase"/>
    <property type="match status" value="1"/>
</dbReference>
<keyword evidence="5" id="KW-0175">Coiled coil</keyword>
<dbReference type="Gene3D" id="1.10.3090.10">
    <property type="entry name" value="cca-adding enzyme, domain 2"/>
    <property type="match status" value="1"/>
</dbReference>
<reference evidence="8 9" key="3">
    <citation type="submission" date="2019-11" db="EMBL/GenBank/DDBJ databases">
        <title>A de novo genome assembly of a pear dwarfing rootstock.</title>
        <authorList>
            <person name="Wang F."/>
            <person name="Wang J."/>
            <person name="Li S."/>
            <person name="Zhang Y."/>
            <person name="Fang M."/>
            <person name="Ma L."/>
            <person name="Zhao Y."/>
            <person name="Jiang S."/>
        </authorList>
    </citation>
    <scope>NUCLEOTIDE SEQUENCE [LARGE SCALE GENOMIC DNA]</scope>
    <source>
        <strain evidence="8">S2</strain>
        <tissue evidence="8">Leaf</tissue>
    </source>
</reference>
<dbReference type="PANTHER" id="PTHR43051">
    <property type="entry name" value="POLYNUCLEOTIDE ADENYLYLTRANSFERASE FAMILY PROTEIN"/>
    <property type="match status" value="1"/>
</dbReference>
<feature type="domain" description="Poly A polymerase head" evidence="6">
    <location>
        <begin position="20"/>
        <end position="147"/>
    </location>
</feature>
<dbReference type="InterPro" id="IPR043519">
    <property type="entry name" value="NT_sf"/>
</dbReference>
<evidence type="ECO:0000259" key="7">
    <source>
        <dbReference type="Pfam" id="PF12627"/>
    </source>
</evidence>
<dbReference type="PANTHER" id="PTHR43051:SF2">
    <property type="entry name" value="POLYNUCLEOTIDE ADENYLYLTRANSFERASE FAMILY PROTEIN-RELATED"/>
    <property type="match status" value="1"/>
</dbReference>
<dbReference type="Pfam" id="PF01743">
    <property type="entry name" value="PolyA_pol"/>
    <property type="match status" value="1"/>
</dbReference>
<dbReference type="Pfam" id="PF12627">
    <property type="entry name" value="PolyA_pol_RNAbd"/>
    <property type="match status" value="1"/>
</dbReference>
<feature type="domain" description="tRNA nucleotidyltransferase/poly(A) polymerase RNA and SrmB- binding" evidence="7">
    <location>
        <begin position="175"/>
        <end position="236"/>
    </location>
</feature>
<dbReference type="GO" id="GO:0001680">
    <property type="term" value="P:tRNA 3'-terminal CCA addition"/>
    <property type="evidence" value="ECO:0007669"/>
    <property type="project" value="UniProtKB-ARBA"/>
</dbReference>
<sequence length="450" mass="50944">MIDKPTRKVLNGLKRKGYDVYLVGGCVRDLILNRTPKDFDIITSAELKEVTRTFSWCEIVGKRFPICHVHIGDTVIEVSSFSISARKSGRNLSRDFRKPSHCDDNDYMRWMNCSQRDFTINGLMFDPYARIVYDYMGGIEDIRKAKVQTVKPASTSFQEDCARILRAIRIAARLGFRISKDTAHSVKSLSYSILRLDKGRLLMEMNYMLAYGSAEASLRLLWKFGLLELLLPIQAAYFVRHGFRRRDKRTNLLLSLFSNLDKLLSPDKPCHSSLWVAILAFHNALSEQPRDPLVVAALSLAIHNGGDMLEAVSIAKRVTKVHDVSFHELLENQNLNHQALRDEVVNLTTSLKRALNNMTDEQIVSQAMAAYPQAPYSDLVLIPWGLSLRVCRIFSCVTSGAERGFIPKQGGKMDYESLAQGALPEVRHIFARVVFDTIYPLSLNPDNAQT</sequence>
<dbReference type="EMBL" id="SMOL01000120">
    <property type="protein sequence ID" value="KAB2633111.1"/>
    <property type="molecule type" value="Genomic_DNA"/>
</dbReference>
<feature type="coiled-coil region" evidence="5">
    <location>
        <begin position="330"/>
        <end position="357"/>
    </location>
</feature>
<dbReference type="AlphaFoldDB" id="A0A5N5I3M0"/>
<accession>A0A5N5I3M0</accession>
<dbReference type="CDD" id="cd05398">
    <property type="entry name" value="NT_ClassII-CCAase"/>
    <property type="match status" value="1"/>
</dbReference>
<dbReference type="InterPro" id="IPR002646">
    <property type="entry name" value="PolA_pol_head_dom"/>
</dbReference>
<protein>
    <submittedName>
        <fullName evidence="8">Uncharacterized protein</fullName>
    </submittedName>
</protein>
<dbReference type="GO" id="GO:0000166">
    <property type="term" value="F:nucleotide binding"/>
    <property type="evidence" value="ECO:0007669"/>
    <property type="project" value="UniProtKB-KW"/>
</dbReference>
<evidence type="ECO:0000256" key="3">
    <source>
        <dbReference type="ARBA" id="ARBA00022741"/>
    </source>
</evidence>
<comment type="similarity">
    <text evidence="1 4">Belongs to the tRNA nucleotidyltransferase/poly(A) polymerase family.</text>
</comment>
<evidence type="ECO:0000256" key="2">
    <source>
        <dbReference type="ARBA" id="ARBA00022679"/>
    </source>
</evidence>
<evidence type="ECO:0000256" key="1">
    <source>
        <dbReference type="ARBA" id="ARBA00007265"/>
    </source>
</evidence>
<keyword evidence="2 4" id="KW-0808">Transferase</keyword>
<keyword evidence="9" id="KW-1185">Reference proteome</keyword>
<evidence type="ECO:0000313" key="9">
    <source>
        <dbReference type="Proteomes" id="UP000327157"/>
    </source>
</evidence>
<dbReference type="SUPFAM" id="SSF81891">
    <property type="entry name" value="Poly A polymerase C-terminal region-like"/>
    <property type="match status" value="1"/>
</dbReference>
<proteinExistence type="inferred from homology"/>
<dbReference type="InterPro" id="IPR032828">
    <property type="entry name" value="PolyA_RNA-bd"/>
</dbReference>
<name>A0A5N5I3M0_9ROSA</name>
<evidence type="ECO:0000259" key="6">
    <source>
        <dbReference type="Pfam" id="PF01743"/>
    </source>
</evidence>
<reference evidence="9" key="2">
    <citation type="submission" date="2019-10" db="EMBL/GenBank/DDBJ databases">
        <title>A de novo genome assembly of a pear dwarfing rootstock.</title>
        <authorList>
            <person name="Wang F."/>
            <person name="Wang J."/>
            <person name="Li S."/>
            <person name="Zhang Y."/>
            <person name="Fang M."/>
            <person name="Ma L."/>
            <person name="Zhao Y."/>
            <person name="Jiang S."/>
        </authorList>
    </citation>
    <scope>NUCLEOTIDE SEQUENCE [LARGE SCALE GENOMIC DNA]</scope>
</reference>
<evidence type="ECO:0000313" key="8">
    <source>
        <dbReference type="EMBL" id="KAB2633111.1"/>
    </source>
</evidence>